<evidence type="ECO:0000313" key="16">
    <source>
        <dbReference type="Proteomes" id="UP001195483"/>
    </source>
</evidence>
<dbReference type="Gene3D" id="1.20.120.1770">
    <property type="match status" value="1"/>
</dbReference>
<name>A0AAE0TFE4_9BIVA</name>
<dbReference type="Pfam" id="PF03188">
    <property type="entry name" value="Cytochrom_B561"/>
    <property type="match status" value="1"/>
</dbReference>
<gene>
    <name evidence="15" type="ORF">CHS0354_020540</name>
</gene>
<reference evidence="15" key="3">
    <citation type="submission" date="2023-05" db="EMBL/GenBank/DDBJ databases">
        <authorList>
            <person name="Smith C.H."/>
        </authorList>
    </citation>
    <scope>NUCLEOTIDE SEQUENCE</scope>
    <source>
        <strain evidence="15">CHS0354</strain>
        <tissue evidence="15">Mantle</tissue>
    </source>
</reference>
<dbReference type="PROSITE" id="PS50836">
    <property type="entry name" value="DOMON"/>
    <property type="match status" value="1"/>
</dbReference>
<protein>
    <recommendedName>
        <fullName evidence="17">Ferric-chelate reductase 1</fullName>
    </recommendedName>
</protein>
<dbReference type="Gene3D" id="2.60.40.4060">
    <property type="entry name" value="Reeler domain"/>
    <property type="match status" value="1"/>
</dbReference>
<dbReference type="EMBL" id="JAEAOA010001252">
    <property type="protein sequence ID" value="KAK3608989.1"/>
    <property type="molecule type" value="Genomic_DNA"/>
</dbReference>
<evidence type="ECO:0000313" key="15">
    <source>
        <dbReference type="EMBL" id="KAK3608989.1"/>
    </source>
</evidence>
<dbReference type="SMART" id="SM00665">
    <property type="entry name" value="B561"/>
    <property type="match status" value="1"/>
</dbReference>
<comment type="subcellular location">
    <subcellularLocation>
        <location evidence="2">Membrane</location>
        <topology evidence="2">Multi-pass membrane protein</topology>
    </subcellularLocation>
</comment>
<evidence type="ECO:0000256" key="9">
    <source>
        <dbReference type="ARBA" id="ARBA00023136"/>
    </source>
</evidence>
<evidence type="ECO:0000256" key="3">
    <source>
        <dbReference type="ARBA" id="ARBA00009195"/>
    </source>
</evidence>
<feature type="transmembrane region" description="Helical" evidence="11">
    <location>
        <begin position="478"/>
        <end position="499"/>
    </location>
</feature>
<evidence type="ECO:0000256" key="7">
    <source>
        <dbReference type="ARBA" id="ARBA00022989"/>
    </source>
</evidence>
<keyword evidence="9 11" id="KW-0472">Membrane</keyword>
<evidence type="ECO:0000256" key="6">
    <source>
        <dbReference type="ARBA" id="ARBA00022982"/>
    </source>
</evidence>
<evidence type="ECO:0000256" key="8">
    <source>
        <dbReference type="ARBA" id="ARBA00023004"/>
    </source>
</evidence>
<evidence type="ECO:0000259" key="14">
    <source>
        <dbReference type="PROSITE" id="PS51019"/>
    </source>
</evidence>
<keyword evidence="10" id="KW-0325">Glycoprotein</keyword>
<keyword evidence="7 11" id="KW-1133">Transmembrane helix</keyword>
<dbReference type="PROSITE" id="PS51019">
    <property type="entry name" value="REELIN"/>
    <property type="match status" value="1"/>
</dbReference>
<feature type="transmembrane region" description="Helical" evidence="11">
    <location>
        <begin position="410"/>
        <end position="428"/>
    </location>
</feature>
<evidence type="ECO:0000256" key="4">
    <source>
        <dbReference type="ARBA" id="ARBA00022448"/>
    </source>
</evidence>
<dbReference type="InterPro" id="IPR042307">
    <property type="entry name" value="Reeler_sf"/>
</dbReference>
<feature type="transmembrane region" description="Helical" evidence="11">
    <location>
        <begin position="448"/>
        <end position="466"/>
    </location>
</feature>
<dbReference type="FunFam" id="2.60.40.4060:FF:000003">
    <property type="entry name" value="Ferric chelate reductase 1"/>
    <property type="match status" value="1"/>
</dbReference>
<dbReference type="CDD" id="cd09628">
    <property type="entry name" value="DOMON_SDR_2_like"/>
    <property type="match status" value="1"/>
</dbReference>
<dbReference type="PANTHER" id="PTHR45828:SF44">
    <property type="entry name" value="FERRIC-CHELATE REDUCTASE 1-RELATED"/>
    <property type="match status" value="1"/>
</dbReference>
<evidence type="ECO:0000256" key="10">
    <source>
        <dbReference type="ARBA" id="ARBA00023180"/>
    </source>
</evidence>
<dbReference type="PROSITE" id="PS50939">
    <property type="entry name" value="CYTOCHROME_B561"/>
    <property type="match status" value="1"/>
</dbReference>
<sequence>MPDSAKKMDFRKILAESLLLGILFLGQVMCYPIGAPASSCSSMIPNHGVSASNTPAPYTITTSKNTYMPNEEITVTLQANSGVYFKGFLIQPRRNSSISEPNTFGTLTGDSLTQSPCTATSQAALSHINNSLKTTINVTWKAPADSVETVVFIATLVQTKDIFWVNVQSQVVTPLFLDPACGKTKGCFYGSTFLVTWADRGGNSIDFEMKASIPEPDNYWISLGFSSDKKMGDDSVADCSLQSGAVKTYSSYNPGRSNEPLDNNIYGINGTNGRLANGVLSCSFSRARTVADVATASRKKRAAVSAATFFDLNQDWYLLFAQGRGPAASKIQHTIPPAISNDKVNLQSVSVLAAPDSPTGVDLAKVHGSLMIVAWIFLASIGTVMARFYKPVWPESKLCREKVWFQIHRACMVLVLFLVAAGFIVIFVDVRSYSATGGWTDIQKAHPILGIIIMALTLINPVMALFRPHPDAPSRKVFNIAHFAVGIVAFVLAIINIFIGVDVEKLSTNVVNILWAYVGWFIFIVIVLEQDFIQSRKDKGSNSYELNDLPEKEQSVGSSSIIHKLKPGIIAVHAVIVLGLTIAMLVLINLSSEEE</sequence>
<dbReference type="PANTHER" id="PTHR45828">
    <property type="entry name" value="CYTOCHROME B561/FERRIC REDUCTASE TRANSMEMBRANE"/>
    <property type="match status" value="1"/>
</dbReference>
<feature type="transmembrane region" description="Helical" evidence="11">
    <location>
        <begin position="569"/>
        <end position="590"/>
    </location>
</feature>
<dbReference type="InterPro" id="IPR051237">
    <property type="entry name" value="Ferric-chelate_Red/DefProt"/>
</dbReference>
<feature type="domain" description="DOMON" evidence="12">
    <location>
        <begin position="191"/>
        <end position="323"/>
    </location>
</feature>
<keyword evidence="16" id="KW-1185">Reference proteome</keyword>
<evidence type="ECO:0008006" key="17">
    <source>
        <dbReference type="Google" id="ProtNLM"/>
    </source>
</evidence>
<dbReference type="Proteomes" id="UP001195483">
    <property type="component" value="Unassembled WGS sequence"/>
</dbReference>
<comment type="similarity">
    <text evidence="3">Belongs to the FRRS1 family.</text>
</comment>
<dbReference type="GO" id="GO:0016020">
    <property type="term" value="C:membrane"/>
    <property type="evidence" value="ECO:0007669"/>
    <property type="project" value="UniProtKB-SubCell"/>
</dbReference>
<dbReference type="InterPro" id="IPR006593">
    <property type="entry name" value="Cyt_b561/ferric_Rdtase_TM"/>
</dbReference>
<keyword evidence="5 11" id="KW-0812">Transmembrane</keyword>
<feature type="transmembrane region" description="Helical" evidence="11">
    <location>
        <begin position="368"/>
        <end position="389"/>
    </location>
</feature>
<evidence type="ECO:0000259" key="12">
    <source>
        <dbReference type="PROSITE" id="PS50836"/>
    </source>
</evidence>
<dbReference type="InterPro" id="IPR005018">
    <property type="entry name" value="DOMON_domain"/>
</dbReference>
<feature type="transmembrane region" description="Helical" evidence="11">
    <location>
        <begin position="511"/>
        <end position="528"/>
    </location>
</feature>
<keyword evidence="6" id="KW-0249">Electron transport</keyword>
<reference evidence="15" key="2">
    <citation type="journal article" date="2021" name="Genome Biol. Evol.">
        <title>Developing a high-quality reference genome for a parasitic bivalve with doubly uniparental inheritance (Bivalvia: Unionida).</title>
        <authorList>
            <person name="Smith C.H."/>
        </authorList>
    </citation>
    <scope>NUCLEOTIDE SEQUENCE</scope>
    <source>
        <strain evidence="15">CHS0354</strain>
        <tissue evidence="15">Mantle</tissue>
    </source>
</reference>
<organism evidence="15 16">
    <name type="scientific">Potamilus streckersoni</name>
    <dbReference type="NCBI Taxonomy" id="2493646"/>
    <lineage>
        <taxon>Eukaryota</taxon>
        <taxon>Metazoa</taxon>
        <taxon>Spiralia</taxon>
        <taxon>Lophotrochozoa</taxon>
        <taxon>Mollusca</taxon>
        <taxon>Bivalvia</taxon>
        <taxon>Autobranchia</taxon>
        <taxon>Heteroconchia</taxon>
        <taxon>Palaeoheterodonta</taxon>
        <taxon>Unionida</taxon>
        <taxon>Unionoidea</taxon>
        <taxon>Unionidae</taxon>
        <taxon>Ambleminae</taxon>
        <taxon>Lampsilini</taxon>
        <taxon>Potamilus</taxon>
    </lineage>
</organism>
<dbReference type="AlphaFoldDB" id="A0AAE0TFE4"/>
<evidence type="ECO:0000256" key="2">
    <source>
        <dbReference type="ARBA" id="ARBA00004141"/>
    </source>
</evidence>
<reference evidence="15" key="1">
    <citation type="journal article" date="2021" name="Genome Biol. Evol.">
        <title>A High-Quality Reference Genome for a Parasitic Bivalve with Doubly Uniparental Inheritance (Bivalvia: Unionida).</title>
        <authorList>
            <person name="Smith C.H."/>
        </authorList>
    </citation>
    <scope>NUCLEOTIDE SEQUENCE</scope>
    <source>
        <strain evidence="15">CHS0354</strain>
    </source>
</reference>
<evidence type="ECO:0000259" key="13">
    <source>
        <dbReference type="PROSITE" id="PS50939"/>
    </source>
</evidence>
<comment type="cofactor">
    <cofactor evidence="1">
        <name>heme b</name>
        <dbReference type="ChEBI" id="CHEBI:60344"/>
    </cofactor>
</comment>
<evidence type="ECO:0000256" key="11">
    <source>
        <dbReference type="SAM" id="Phobius"/>
    </source>
</evidence>
<comment type="caution">
    <text evidence="15">The sequence shown here is derived from an EMBL/GenBank/DDBJ whole genome shotgun (WGS) entry which is preliminary data.</text>
</comment>
<dbReference type="CDD" id="cd08544">
    <property type="entry name" value="Reeler"/>
    <property type="match status" value="1"/>
</dbReference>
<feature type="domain" description="Cytochrome b561" evidence="13">
    <location>
        <begin position="335"/>
        <end position="537"/>
    </location>
</feature>
<dbReference type="InterPro" id="IPR002861">
    <property type="entry name" value="Reeler_dom"/>
</dbReference>
<evidence type="ECO:0000256" key="1">
    <source>
        <dbReference type="ARBA" id="ARBA00001970"/>
    </source>
</evidence>
<proteinExistence type="inferred from homology"/>
<feature type="domain" description="Reelin" evidence="14">
    <location>
        <begin position="17"/>
        <end position="187"/>
    </location>
</feature>
<dbReference type="Pfam" id="PF02014">
    <property type="entry name" value="Reeler"/>
    <property type="match status" value="1"/>
</dbReference>
<accession>A0AAE0TFE4</accession>
<keyword evidence="4" id="KW-0813">Transport</keyword>
<evidence type="ECO:0000256" key="5">
    <source>
        <dbReference type="ARBA" id="ARBA00022692"/>
    </source>
</evidence>
<dbReference type="CDD" id="cd08760">
    <property type="entry name" value="Cyt_b561_FRRS1_like"/>
    <property type="match status" value="1"/>
</dbReference>
<dbReference type="Pfam" id="PF03351">
    <property type="entry name" value="DOMON"/>
    <property type="match status" value="1"/>
</dbReference>
<keyword evidence="8" id="KW-0408">Iron</keyword>